<dbReference type="STRING" id="667014.Thein_0551"/>
<dbReference type="AlphaFoldDB" id="F8ABC2"/>
<dbReference type="Proteomes" id="UP000006793">
    <property type="component" value="Chromosome"/>
</dbReference>
<protein>
    <submittedName>
        <fullName evidence="3">Uncharacterized protein</fullName>
    </submittedName>
</protein>
<accession>F8ABC2</accession>
<evidence type="ECO:0000313" key="4">
    <source>
        <dbReference type="Proteomes" id="UP000006793"/>
    </source>
</evidence>
<dbReference type="OrthoDB" id="1724272at2"/>
<dbReference type="InParanoid" id="F8ABC2"/>
<dbReference type="FunFam" id="3.40.1230.10:FF:000001">
    <property type="entry name" value="Adipogenesis-associated, Mth938 domain-containing"/>
    <property type="match status" value="1"/>
</dbReference>
<dbReference type="SUPFAM" id="SSF64076">
    <property type="entry name" value="MTH938-like"/>
    <property type="match status" value="1"/>
</dbReference>
<gene>
    <name evidence="3" type="ordered locus">Thein_0551</name>
</gene>
<dbReference type="PANTHER" id="PTHR15811:SF5">
    <property type="entry name" value="MTH938 DOMAIN-CONTAINING PROTEIN"/>
    <property type="match status" value="1"/>
</dbReference>
<comment type="subcellular location">
    <subcellularLocation>
        <location evidence="1">Cytoplasm</location>
    </subcellularLocation>
</comment>
<organism evidence="3 4">
    <name type="scientific">Thermodesulfatator indicus (strain DSM 15286 / JCM 11887 / CIR29812)</name>
    <dbReference type="NCBI Taxonomy" id="667014"/>
    <lineage>
        <taxon>Bacteria</taxon>
        <taxon>Pseudomonadati</taxon>
        <taxon>Thermodesulfobacteriota</taxon>
        <taxon>Thermodesulfobacteria</taxon>
        <taxon>Thermodesulfobacteriales</taxon>
        <taxon>Thermodesulfatatoraceae</taxon>
        <taxon>Thermodesulfatator</taxon>
    </lineage>
</organism>
<dbReference type="PaxDb" id="667014-Thein_0551"/>
<dbReference type="CDD" id="cd05126">
    <property type="entry name" value="Mth938"/>
    <property type="match status" value="1"/>
</dbReference>
<dbReference type="Pfam" id="PF04430">
    <property type="entry name" value="DUF498"/>
    <property type="match status" value="1"/>
</dbReference>
<dbReference type="GO" id="GO:0005737">
    <property type="term" value="C:cytoplasm"/>
    <property type="evidence" value="ECO:0007669"/>
    <property type="project" value="UniProtKB-SubCell"/>
</dbReference>
<dbReference type="InterPro" id="IPR034096">
    <property type="entry name" value="AAMDC"/>
</dbReference>
<keyword evidence="4" id="KW-1185">Reference proteome</keyword>
<dbReference type="PANTHER" id="PTHR15811">
    <property type="entry name" value="MTH938 DOMAIN-CONTAINING PROTEIN"/>
    <property type="match status" value="1"/>
</dbReference>
<evidence type="ECO:0000256" key="1">
    <source>
        <dbReference type="ARBA" id="ARBA00004496"/>
    </source>
</evidence>
<reference evidence="4" key="1">
    <citation type="submission" date="2011-04" db="EMBL/GenBank/DDBJ databases">
        <title>The complete genome of Thermodesulfatator indicus DSM 15286.</title>
        <authorList>
            <person name="Lucas S."/>
            <person name="Copeland A."/>
            <person name="Lapidus A."/>
            <person name="Bruce D."/>
            <person name="Goodwin L."/>
            <person name="Pitluck S."/>
            <person name="Peters L."/>
            <person name="Kyrpides N."/>
            <person name="Mavromatis K."/>
            <person name="Pagani I."/>
            <person name="Ivanova N."/>
            <person name="Saunders L."/>
            <person name="Detter J.C."/>
            <person name="Tapia R."/>
            <person name="Han C."/>
            <person name="Land M."/>
            <person name="Hauser L."/>
            <person name="Markowitz V."/>
            <person name="Cheng J.-F."/>
            <person name="Hugenholtz P."/>
            <person name="Woyke T."/>
            <person name="Wu D."/>
            <person name="Spring S."/>
            <person name="Schroeder M."/>
            <person name="Brambilla E."/>
            <person name="Klenk H.-P."/>
            <person name="Eisen J.A."/>
        </authorList>
    </citation>
    <scope>NUCLEOTIDE SEQUENCE [LARGE SCALE GENOMIC DNA]</scope>
    <source>
        <strain evidence="4">DSM 15286 / JCM 11887 / CIR29812</strain>
    </source>
</reference>
<dbReference type="eggNOG" id="COG1504">
    <property type="taxonomic scope" value="Bacteria"/>
</dbReference>
<evidence type="ECO:0000256" key="2">
    <source>
        <dbReference type="ARBA" id="ARBA00022490"/>
    </source>
</evidence>
<dbReference type="HOGENOM" id="CLU_074390_5_1_0"/>
<proteinExistence type="predicted"/>
<sequence length="116" mass="12909">MKAFIEDYRFGNIVIQGKAYNSDVKIIDGVVKPNWWRKEGHRLYPEDIADILESGCKTLIVGTGAYGVMKVDPSVKQACSERGIKLEAYKTAEAVKRFNELIAQGEKVAGAFHLTC</sequence>
<name>F8ABC2_THEID</name>
<dbReference type="Gene3D" id="3.40.1230.10">
    <property type="entry name" value="MTH938-like"/>
    <property type="match status" value="1"/>
</dbReference>
<dbReference type="KEGG" id="tid:Thein_0551"/>
<dbReference type="RefSeq" id="WP_013907177.1">
    <property type="nucleotide sequence ID" value="NC_015681.1"/>
</dbReference>
<dbReference type="EMBL" id="CP002683">
    <property type="protein sequence ID" value="AEH44432.1"/>
    <property type="molecule type" value="Genomic_DNA"/>
</dbReference>
<dbReference type="InterPro" id="IPR036748">
    <property type="entry name" value="MTH938-like_sf"/>
</dbReference>
<keyword evidence="2" id="KW-0963">Cytoplasm</keyword>
<dbReference type="InterPro" id="IPR007523">
    <property type="entry name" value="NDUFAF3/AAMDC"/>
</dbReference>
<reference evidence="3 4" key="2">
    <citation type="journal article" date="2012" name="Stand. Genomic Sci.">
        <title>Complete genome sequence of the thermophilic sulfate-reducing ocean bacterium Thermodesulfatator indicus type strain (CIR29812(T)).</title>
        <authorList>
            <person name="Anderson I."/>
            <person name="Saunders E."/>
            <person name="Lapidus A."/>
            <person name="Nolan M."/>
            <person name="Lucas S."/>
            <person name="Tice H."/>
            <person name="Del Rio T.G."/>
            <person name="Cheng J.F."/>
            <person name="Han C."/>
            <person name="Tapia R."/>
            <person name="Goodwin L.A."/>
            <person name="Pitluck S."/>
            <person name="Liolios K."/>
            <person name="Mavromatis K."/>
            <person name="Pagani I."/>
            <person name="Ivanova N."/>
            <person name="Mikhailova N."/>
            <person name="Pati A."/>
            <person name="Chen A."/>
            <person name="Palaniappan K."/>
            <person name="Land M."/>
            <person name="Hauser L."/>
            <person name="Jeffries C.D."/>
            <person name="Chang Y.J."/>
            <person name="Brambilla E.M."/>
            <person name="Rohde M."/>
            <person name="Spring S."/>
            <person name="Goker M."/>
            <person name="Detter J.C."/>
            <person name="Woyke T."/>
            <person name="Bristow J."/>
            <person name="Eisen J.A."/>
            <person name="Markowitz V."/>
            <person name="Hugenholtz P."/>
            <person name="Kyrpides N.C."/>
            <person name="Klenk H.P."/>
        </authorList>
    </citation>
    <scope>NUCLEOTIDE SEQUENCE [LARGE SCALE GENOMIC DNA]</scope>
    <source>
        <strain evidence="4">DSM 15286 / JCM 11887 / CIR29812</strain>
    </source>
</reference>
<evidence type="ECO:0000313" key="3">
    <source>
        <dbReference type="EMBL" id="AEH44432.1"/>
    </source>
</evidence>